<proteinExistence type="predicted"/>
<gene>
    <name evidence="1" type="ORF">COV31_00020</name>
</gene>
<comment type="caution">
    <text evidence="1">The sequence shown here is derived from an EMBL/GenBank/DDBJ whole genome shotgun (WGS) entry which is preliminary data.</text>
</comment>
<evidence type="ECO:0000313" key="2">
    <source>
        <dbReference type="Proteomes" id="UP000230232"/>
    </source>
</evidence>
<reference evidence="1 2" key="1">
    <citation type="submission" date="2017-09" db="EMBL/GenBank/DDBJ databases">
        <title>Depth-based differentiation of microbial function through sediment-hosted aquifers and enrichment of novel symbionts in the deep terrestrial subsurface.</title>
        <authorList>
            <person name="Probst A.J."/>
            <person name="Ladd B."/>
            <person name="Jarett J.K."/>
            <person name="Geller-Mcgrath D.E."/>
            <person name="Sieber C.M."/>
            <person name="Emerson J.B."/>
            <person name="Anantharaman K."/>
            <person name="Thomas B.C."/>
            <person name="Malmstrom R."/>
            <person name="Stieglmeier M."/>
            <person name="Klingl A."/>
            <person name="Woyke T."/>
            <person name="Ryan C.M."/>
            <person name="Banfield J.F."/>
        </authorList>
    </citation>
    <scope>NUCLEOTIDE SEQUENCE [LARGE SCALE GENOMIC DNA]</scope>
    <source>
        <strain evidence="1">CG10_big_fil_rev_8_21_14_0_10_46_23</strain>
    </source>
</reference>
<dbReference type="EMBL" id="PCXO01000001">
    <property type="protein sequence ID" value="PIR41662.1"/>
    <property type="molecule type" value="Genomic_DNA"/>
</dbReference>
<dbReference type="AlphaFoldDB" id="A0A2H0R563"/>
<evidence type="ECO:0000313" key="1">
    <source>
        <dbReference type="EMBL" id="PIR41662.1"/>
    </source>
</evidence>
<name>A0A2H0R563_9BACT</name>
<sequence length="89" mass="10190">MFEFMTKGSDYFDLNSIPEGWTSEEFRFAVLSLEALPETDLRMLLDVFGIVFTSGNGKADQESMVMVLIDDAPKEDLLKKLEFRRGVFI</sequence>
<organism evidence="1 2">
    <name type="scientific">Candidatus Yanofskybacteria bacterium CG10_big_fil_rev_8_21_14_0_10_46_23</name>
    <dbReference type="NCBI Taxonomy" id="1975098"/>
    <lineage>
        <taxon>Bacteria</taxon>
        <taxon>Candidatus Yanofskyibacteriota</taxon>
    </lineage>
</organism>
<protein>
    <submittedName>
        <fullName evidence="1">Uncharacterized protein</fullName>
    </submittedName>
</protein>
<accession>A0A2H0R563</accession>
<dbReference type="Proteomes" id="UP000230232">
    <property type="component" value="Unassembled WGS sequence"/>
</dbReference>